<dbReference type="EMBL" id="BMPP01000006">
    <property type="protein sequence ID" value="GGK24318.1"/>
    <property type="molecule type" value="Genomic_DNA"/>
</dbReference>
<feature type="region of interest" description="Disordered" evidence="1">
    <location>
        <begin position="125"/>
        <end position="144"/>
    </location>
</feature>
<evidence type="ECO:0000313" key="3">
    <source>
        <dbReference type="Proteomes" id="UP000647587"/>
    </source>
</evidence>
<proteinExistence type="predicted"/>
<evidence type="ECO:0000256" key="1">
    <source>
        <dbReference type="SAM" id="MobiDB-lite"/>
    </source>
</evidence>
<evidence type="ECO:0008006" key="4">
    <source>
        <dbReference type="Google" id="ProtNLM"/>
    </source>
</evidence>
<keyword evidence="3" id="KW-1185">Reference proteome</keyword>
<accession>A0ABQ2ESZ0</accession>
<dbReference type="Proteomes" id="UP000647587">
    <property type="component" value="Unassembled WGS sequence"/>
</dbReference>
<dbReference type="RefSeq" id="WP_189006832.1">
    <property type="nucleotide sequence ID" value="NZ_BMPP01000006.1"/>
</dbReference>
<evidence type="ECO:0000313" key="2">
    <source>
        <dbReference type="EMBL" id="GGK24318.1"/>
    </source>
</evidence>
<comment type="caution">
    <text evidence="2">The sequence shown here is derived from an EMBL/GenBank/DDBJ whole genome shotgun (WGS) entry which is preliminary data.</text>
</comment>
<gene>
    <name evidence="2" type="ORF">GCM10008955_17340</name>
</gene>
<reference evidence="3" key="1">
    <citation type="journal article" date="2019" name="Int. J. Syst. Evol. Microbiol.">
        <title>The Global Catalogue of Microorganisms (GCM) 10K type strain sequencing project: providing services to taxonomists for standard genome sequencing and annotation.</title>
        <authorList>
            <consortium name="The Broad Institute Genomics Platform"/>
            <consortium name="The Broad Institute Genome Sequencing Center for Infectious Disease"/>
            <person name="Wu L."/>
            <person name="Ma J."/>
        </authorList>
    </citation>
    <scope>NUCLEOTIDE SEQUENCE [LARGE SCALE GENOMIC DNA]</scope>
    <source>
        <strain evidence="3">JCM 30331</strain>
    </source>
</reference>
<organism evidence="2 3">
    <name type="scientific">Deinococcus malanensis</name>
    <dbReference type="NCBI Taxonomy" id="1706855"/>
    <lineage>
        <taxon>Bacteria</taxon>
        <taxon>Thermotogati</taxon>
        <taxon>Deinococcota</taxon>
        <taxon>Deinococci</taxon>
        <taxon>Deinococcales</taxon>
        <taxon>Deinococcaceae</taxon>
        <taxon>Deinococcus</taxon>
    </lineage>
</organism>
<feature type="compositionally biased region" description="Basic and acidic residues" evidence="1">
    <location>
        <begin position="125"/>
        <end position="137"/>
    </location>
</feature>
<protein>
    <recommendedName>
        <fullName evidence="4">Nuclear transport factor 2 family protein</fullName>
    </recommendedName>
</protein>
<sequence>MNVLMVTRLECTRLASLEEINTFLNRWVERVEFVRGAEHVEFPDDVRDLSRTGWLAGLLARRRVVAALLRAQRRQQTVRIDLGQSVLVGEVEALEFLTCRLRVPPGHVFDVSLWSVEPGDVHVVEDSRDVPPADRRPAGPGGTAGVELRRALLDRIDS</sequence>
<name>A0ABQ2ESZ0_9DEIO</name>